<dbReference type="InterPro" id="IPR050490">
    <property type="entry name" value="Bact_solute-bd_prot1"/>
</dbReference>
<organism evidence="5 6">
    <name type="scientific">Paenibacillus hexagrammi</name>
    <dbReference type="NCBI Taxonomy" id="2908839"/>
    <lineage>
        <taxon>Bacteria</taxon>
        <taxon>Bacillati</taxon>
        <taxon>Bacillota</taxon>
        <taxon>Bacilli</taxon>
        <taxon>Bacillales</taxon>
        <taxon>Paenibacillaceae</taxon>
        <taxon>Paenibacillus</taxon>
    </lineage>
</organism>
<evidence type="ECO:0000313" key="5">
    <source>
        <dbReference type="EMBL" id="UJF32844.1"/>
    </source>
</evidence>
<sequence>MSMRSAVMIILTVILTSACSWQHKPSAETVKYDEVASESHPITEPQGELTIWAPDRMFDYEIEQFQRRFPKVHITLTVLDNVPRLADYYLNALAEDKAPDLMVLRDRMLGDFNTTDKLENLLAAPYRAGKYQSSLGEGIWRQHSSMDGKRLVAMPYQSQPMVTFYRADVLKEAGLPDDPEALADYMEEPDRWLAMAKLLQEQDKWIVQWRRDTVDILNNGDYFFDNRLDYERGKESYLKSMKAAKQVRSLTLNMSMWIPPGRML</sequence>
<accession>A0ABY3SHY2</accession>
<comment type="subcellular location">
    <subcellularLocation>
        <location evidence="1">Cell envelope</location>
    </subcellularLocation>
</comment>
<dbReference type="Proteomes" id="UP001649230">
    <property type="component" value="Chromosome"/>
</dbReference>
<reference evidence="5 6" key="1">
    <citation type="journal article" date="2024" name="Int. J. Syst. Evol. Microbiol.">
        <title>Paenibacillus hexagrammi sp. nov., a novel bacterium isolated from the gut content of Hexagrammos agrammus.</title>
        <authorList>
            <person name="Jung H.K."/>
            <person name="Kim D.G."/>
            <person name="Zin H."/>
            <person name="Park J."/>
            <person name="Jung H."/>
            <person name="Kim Y.O."/>
            <person name="Kong H.J."/>
            <person name="Kim J.W."/>
            <person name="Kim Y.S."/>
        </authorList>
    </citation>
    <scope>NUCLEOTIDE SEQUENCE [LARGE SCALE GENOMIC DNA]</scope>
    <source>
        <strain evidence="5 6">YPD9-1</strain>
    </source>
</reference>
<dbReference type="InterPro" id="IPR006059">
    <property type="entry name" value="SBP"/>
</dbReference>
<dbReference type="Gene3D" id="3.40.190.10">
    <property type="entry name" value="Periplasmic binding protein-like II"/>
    <property type="match status" value="1"/>
</dbReference>
<dbReference type="PROSITE" id="PS51257">
    <property type="entry name" value="PROKAR_LIPOPROTEIN"/>
    <property type="match status" value="1"/>
</dbReference>
<comment type="similarity">
    <text evidence="2">Belongs to the bacterial solute-binding protein 1 family.</text>
</comment>
<dbReference type="PANTHER" id="PTHR43649">
    <property type="entry name" value="ARABINOSE-BINDING PROTEIN-RELATED"/>
    <property type="match status" value="1"/>
</dbReference>
<dbReference type="RefSeq" id="WP_235119187.1">
    <property type="nucleotide sequence ID" value="NZ_CP090978.1"/>
</dbReference>
<keyword evidence="3" id="KW-0813">Transport</keyword>
<dbReference type="Pfam" id="PF13416">
    <property type="entry name" value="SBP_bac_8"/>
    <property type="match status" value="1"/>
</dbReference>
<keyword evidence="6" id="KW-1185">Reference proteome</keyword>
<evidence type="ECO:0000256" key="1">
    <source>
        <dbReference type="ARBA" id="ARBA00004196"/>
    </source>
</evidence>
<evidence type="ECO:0000256" key="3">
    <source>
        <dbReference type="ARBA" id="ARBA00022448"/>
    </source>
</evidence>
<evidence type="ECO:0000313" key="6">
    <source>
        <dbReference type="Proteomes" id="UP001649230"/>
    </source>
</evidence>
<protein>
    <submittedName>
        <fullName evidence="5">Extracellular solute-binding protein</fullName>
    </submittedName>
</protein>
<dbReference type="PANTHER" id="PTHR43649:SF31">
    <property type="entry name" value="SN-GLYCEROL-3-PHOSPHATE-BINDING PERIPLASMIC PROTEIN UGPB"/>
    <property type="match status" value="1"/>
</dbReference>
<gene>
    <name evidence="5" type="ORF">L0M14_25240</name>
</gene>
<evidence type="ECO:0000256" key="2">
    <source>
        <dbReference type="ARBA" id="ARBA00008520"/>
    </source>
</evidence>
<name>A0ABY3SHY2_9BACL</name>
<dbReference type="SUPFAM" id="SSF53850">
    <property type="entry name" value="Periplasmic binding protein-like II"/>
    <property type="match status" value="1"/>
</dbReference>
<keyword evidence="4" id="KW-0732">Signal</keyword>
<dbReference type="EMBL" id="CP090978">
    <property type="protein sequence ID" value="UJF32844.1"/>
    <property type="molecule type" value="Genomic_DNA"/>
</dbReference>
<proteinExistence type="inferred from homology"/>
<evidence type="ECO:0000256" key="4">
    <source>
        <dbReference type="ARBA" id="ARBA00022729"/>
    </source>
</evidence>